<dbReference type="EMBL" id="CP002160">
    <property type="protein sequence ID" value="ADL50164.1"/>
    <property type="molecule type" value="Genomic_DNA"/>
</dbReference>
<keyword evidence="1" id="KW-0472">Membrane</keyword>
<proteinExistence type="predicted"/>
<name>D9SQ97_CLOC7</name>
<keyword evidence="3" id="KW-1185">Reference proteome</keyword>
<evidence type="ECO:0000256" key="1">
    <source>
        <dbReference type="SAM" id="Phobius"/>
    </source>
</evidence>
<keyword evidence="1" id="KW-1133">Transmembrane helix</keyword>
<dbReference type="AlphaFoldDB" id="D9SQ97"/>
<evidence type="ECO:0000313" key="3">
    <source>
        <dbReference type="Proteomes" id="UP000002730"/>
    </source>
</evidence>
<dbReference type="Proteomes" id="UP000002730">
    <property type="component" value="Chromosome"/>
</dbReference>
<evidence type="ECO:0000313" key="2">
    <source>
        <dbReference type="EMBL" id="ADL50164.1"/>
    </source>
</evidence>
<sequence length="188" mass="21536">MDERKKNIVIVSVIGFLILIMMIFFCKFSFDKLMNKSERTKKHNPNIVNNAVSDANCIIDWRMSDMVVHQLARAQDENVKAMIREGYKEYFNSNSDLLDVESKIIKELPKGFGNRRPQSLVSVPITVEHPTSIDQICDIIKKRPSFSINGAENTAETDATAKYHQDFIITNNKEGVYTIYMIFYDSGA</sequence>
<gene>
    <name evidence="2" type="ordered locus">Clocel_0384</name>
</gene>
<dbReference type="KEGG" id="ccb:Clocel_0384"/>
<dbReference type="HOGENOM" id="CLU_1438782_0_0_9"/>
<organism evidence="2 3">
    <name type="scientific">Clostridium cellulovorans (strain ATCC 35296 / DSM 3052 / OCM 3 / 743B)</name>
    <dbReference type="NCBI Taxonomy" id="573061"/>
    <lineage>
        <taxon>Bacteria</taxon>
        <taxon>Bacillati</taxon>
        <taxon>Bacillota</taxon>
        <taxon>Clostridia</taxon>
        <taxon>Eubacteriales</taxon>
        <taxon>Clostridiaceae</taxon>
        <taxon>Clostridium</taxon>
    </lineage>
</organism>
<reference evidence="2 3" key="1">
    <citation type="submission" date="2010-08" db="EMBL/GenBank/DDBJ databases">
        <title>Complete sequence of Clostridium cellulovorans 743B.</title>
        <authorList>
            <consortium name="US DOE Joint Genome Institute"/>
            <person name="Lucas S."/>
            <person name="Copeland A."/>
            <person name="Lapidus A."/>
            <person name="Cheng J.-F."/>
            <person name="Bruce D."/>
            <person name="Goodwin L."/>
            <person name="Pitluck S."/>
            <person name="Chertkov O."/>
            <person name="Detter J.C."/>
            <person name="Han C."/>
            <person name="Tapia R."/>
            <person name="Land M."/>
            <person name="Hauser L."/>
            <person name="Chang Y.-J."/>
            <person name="Jeffries C."/>
            <person name="Kyrpides N."/>
            <person name="Ivanova N."/>
            <person name="Mikhailova N."/>
            <person name="Hemme C.L."/>
            <person name="Woyke T."/>
        </authorList>
    </citation>
    <scope>NUCLEOTIDE SEQUENCE [LARGE SCALE GENOMIC DNA]</scope>
    <source>
        <strain evidence="3">ATCC 35296 / DSM 3052 / OCM 3 / 743B</strain>
    </source>
</reference>
<dbReference type="RefSeq" id="WP_010075070.1">
    <property type="nucleotide sequence ID" value="NC_014393.1"/>
</dbReference>
<protein>
    <submittedName>
        <fullName evidence="2">Uncharacterized protein</fullName>
    </submittedName>
</protein>
<keyword evidence="1" id="KW-0812">Transmembrane</keyword>
<feature type="transmembrane region" description="Helical" evidence="1">
    <location>
        <begin position="7"/>
        <end position="30"/>
    </location>
</feature>
<accession>D9SQ97</accession>